<protein>
    <submittedName>
        <fullName evidence="1">General secretion pathway protein</fullName>
    </submittedName>
</protein>
<evidence type="ECO:0000313" key="1">
    <source>
        <dbReference type="EMBL" id="OBU59607.1"/>
    </source>
</evidence>
<organism evidence="1 2">
    <name type="scientific">Stenotrophomonas maltophilia</name>
    <name type="common">Pseudomonas maltophilia</name>
    <name type="synonym">Xanthomonas maltophilia</name>
    <dbReference type="NCBI Taxonomy" id="40324"/>
    <lineage>
        <taxon>Bacteria</taxon>
        <taxon>Pseudomonadati</taxon>
        <taxon>Pseudomonadota</taxon>
        <taxon>Gammaproteobacteria</taxon>
        <taxon>Lysobacterales</taxon>
        <taxon>Lysobacteraceae</taxon>
        <taxon>Stenotrophomonas</taxon>
        <taxon>Stenotrophomonas maltophilia group</taxon>
    </lineage>
</organism>
<dbReference type="RefSeq" id="WP_053516310.1">
    <property type="nucleotide sequence ID" value="NZ_CP106759.1"/>
</dbReference>
<gene>
    <name evidence="1" type="ORF">A9K56_17985</name>
</gene>
<dbReference type="AlphaFoldDB" id="A0AAP7GPC1"/>
<name>A0AAP7GPC1_STEMA</name>
<accession>A0AAP7GPC1</accession>
<comment type="caution">
    <text evidence="1">The sequence shown here is derived from an EMBL/GenBank/DDBJ whole genome shotgun (WGS) entry which is preliminary data.</text>
</comment>
<dbReference type="Proteomes" id="UP000092125">
    <property type="component" value="Unassembled WGS sequence"/>
</dbReference>
<dbReference type="EMBL" id="LYVI01000016">
    <property type="protein sequence ID" value="OBU59607.1"/>
    <property type="molecule type" value="Genomic_DNA"/>
</dbReference>
<sequence>MDGRRWDRNHLLTLLAATLLLAVMAYWGIALFAAGPPAAASAVRPSTPARPPFDAAASAPLVRLLSPGAIHTEVVVLGVMASAHAPLALLSVDGGAVDAYVPGQRLGPSTVLAGIGAETIELQQAGRSRSLPVPALPPVPADGIVPAAAGRH</sequence>
<proteinExistence type="predicted"/>
<reference evidence="1 2" key="1">
    <citation type="submission" date="2016-05" db="EMBL/GenBank/DDBJ databases">
        <title>Draft Genome Sequences of Stenotrophomonas maltophilia Strains Sm32COP, Sm41DVV, Sm46PAILV, SmF3, SmF22, SmSOFb1 and SmCVFa1, Isolated from Different Manures, in France.</title>
        <authorList>
            <person name="Nazaret S."/>
            <person name="Bodilis J."/>
        </authorList>
    </citation>
    <scope>NUCLEOTIDE SEQUENCE [LARGE SCALE GENOMIC DNA]</scope>
    <source>
        <strain evidence="1 2">Sm41DVV</strain>
    </source>
</reference>
<evidence type="ECO:0000313" key="2">
    <source>
        <dbReference type="Proteomes" id="UP000092125"/>
    </source>
</evidence>